<accession>A0A3E1RH03</accession>
<proteinExistence type="predicted"/>
<keyword evidence="1" id="KW-0472">Membrane</keyword>
<dbReference type="AlphaFoldDB" id="A0A3E1RH03"/>
<dbReference type="SMART" id="SM01080">
    <property type="entry name" value="CHASE2"/>
    <property type="match status" value="1"/>
</dbReference>
<evidence type="ECO:0000313" key="4">
    <source>
        <dbReference type="Proteomes" id="UP000260665"/>
    </source>
</evidence>
<name>A0A3E1RH03_9BURK</name>
<evidence type="ECO:0000259" key="2">
    <source>
        <dbReference type="SMART" id="SM01080"/>
    </source>
</evidence>
<evidence type="ECO:0000256" key="1">
    <source>
        <dbReference type="SAM" id="Phobius"/>
    </source>
</evidence>
<sequence length="572" mass="62291">MAYAEPWACAKNKWMKRGAVVIRWTESKRQAIARWLVGEPFWGMWGGRIFHTVVMAAVVAWTLQLFQNSIGEFVDTNVQSTLLNSLSEPDFVPPPCKDDNPRALANCISVVGVDDADFRGVFQQQSPLNPDALRKLFEAMTQSPPRVVAVDLDLSPASIEDWPAREHLLQSLQSLAKVTRLVMVCPQGYSTPEPGPLDKAWVQRFDNSVQFASADLHVDGLYFNKTQTLPTLGVVTAEAAAESLEEHTPPEHAAIDWHAKCQAPALQAGVKTKKELIRPVSVAASSFSQAMAQPDRLADRIVVIGGKWGINDQFRLRGQSDALFGVTLHAWVTGTELAPPHEPAESAALILELVIGLVAGAIFTWVWSGIAGNREHFAMRSAYYLLFFLLAFGFPLLWVTAAAHLAKLGLVLGAAGMVLSAAADSFLSSHEAVLEAGQEEEHTKKPGAWVAPACAALAVLLFFVAWTWGHSLWVCLACGCLAGLCMGAVDRTFGGDGAAAKTGCDEAVPRESALDLLARLLWTVLKGLALYWLFRKDPHFTTAALVLGFLACWCLAFRGWGWIRTARAPVRS</sequence>
<keyword evidence="1" id="KW-0812">Transmembrane</keyword>
<feature type="transmembrane region" description="Helical" evidence="1">
    <location>
        <begin position="448"/>
        <end position="465"/>
    </location>
</feature>
<feature type="domain" description="CHASE2" evidence="2">
    <location>
        <begin position="71"/>
        <end position="363"/>
    </location>
</feature>
<feature type="transmembrane region" description="Helical" evidence="1">
    <location>
        <begin position="382"/>
        <end position="402"/>
    </location>
</feature>
<feature type="transmembrane region" description="Helical" evidence="1">
    <location>
        <begin position="471"/>
        <end position="489"/>
    </location>
</feature>
<dbReference type="Proteomes" id="UP000260665">
    <property type="component" value="Unassembled WGS sequence"/>
</dbReference>
<organism evidence="3 4">
    <name type="scientific">Rhodoferax lacus</name>
    <dbReference type="NCBI Taxonomy" id="2184758"/>
    <lineage>
        <taxon>Bacteria</taxon>
        <taxon>Pseudomonadati</taxon>
        <taxon>Pseudomonadota</taxon>
        <taxon>Betaproteobacteria</taxon>
        <taxon>Burkholderiales</taxon>
        <taxon>Comamonadaceae</taxon>
        <taxon>Rhodoferax</taxon>
    </lineage>
</organism>
<gene>
    <name evidence="3" type="ORF">DIC66_03905</name>
</gene>
<dbReference type="InterPro" id="IPR007890">
    <property type="entry name" value="CHASE2"/>
</dbReference>
<comment type="caution">
    <text evidence="3">The sequence shown here is derived from an EMBL/GenBank/DDBJ whole genome shotgun (WGS) entry which is preliminary data.</text>
</comment>
<keyword evidence="1" id="KW-1133">Transmembrane helix</keyword>
<dbReference type="EMBL" id="QFZK01000002">
    <property type="protein sequence ID" value="RFO97880.1"/>
    <property type="molecule type" value="Genomic_DNA"/>
</dbReference>
<keyword evidence="4" id="KW-1185">Reference proteome</keyword>
<reference evidence="3 4" key="1">
    <citation type="submission" date="2018-05" db="EMBL/GenBank/DDBJ databases">
        <title>Rhodoferax soyangensis sp.nov., isolated from an oligotrophic freshwater lake.</title>
        <authorList>
            <person name="Park M."/>
        </authorList>
    </citation>
    <scope>NUCLEOTIDE SEQUENCE [LARGE SCALE GENOMIC DNA]</scope>
    <source>
        <strain evidence="3 4">IMCC26218</strain>
    </source>
</reference>
<dbReference type="Pfam" id="PF05226">
    <property type="entry name" value="CHASE2"/>
    <property type="match status" value="1"/>
</dbReference>
<evidence type="ECO:0000313" key="3">
    <source>
        <dbReference type="EMBL" id="RFO97880.1"/>
    </source>
</evidence>
<feature type="transmembrane region" description="Helical" evidence="1">
    <location>
        <begin position="540"/>
        <end position="563"/>
    </location>
</feature>
<feature type="transmembrane region" description="Helical" evidence="1">
    <location>
        <begin position="347"/>
        <end position="370"/>
    </location>
</feature>
<protein>
    <recommendedName>
        <fullName evidence="2">CHASE2 domain-containing protein</fullName>
    </recommendedName>
</protein>